<dbReference type="RefSeq" id="WP_006303354.1">
    <property type="nucleotide sequence ID" value="NZ_ARPM03000154.1"/>
</dbReference>
<dbReference type="EMBL" id="ARPM03000154">
    <property type="protein sequence ID" value="ETZ04745.1"/>
    <property type="molecule type" value="Genomic_DNA"/>
</dbReference>
<name>A0A061JG35_9PROT</name>
<dbReference type="Proteomes" id="UP000026922">
    <property type="component" value="Unassembled WGS sequence"/>
</dbReference>
<accession>A0A061JG35</accession>
<reference evidence="1 2" key="1">
    <citation type="journal article" date="2013" name="Genome Announc.">
        <title>Draft Genome Sequence of Holospora undulata Strain HU1, a Micronucleus-Specific Symbiont of the Ciliate Paramecium caudatum.</title>
        <authorList>
            <person name="Dohra H."/>
            <person name="Suzuki H."/>
            <person name="Suzuki T."/>
            <person name="Tanaka K."/>
            <person name="Fujishima M."/>
        </authorList>
    </citation>
    <scope>NUCLEOTIDE SEQUENCE [LARGE SCALE GENOMIC DNA]</scope>
    <source>
        <strain evidence="1 2">HU1</strain>
    </source>
</reference>
<protein>
    <submittedName>
        <fullName evidence="1">Uncharacterized protein</fullName>
    </submittedName>
</protein>
<evidence type="ECO:0000313" key="1">
    <source>
        <dbReference type="EMBL" id="ETZ04745.1"/>
    </source>
</evidence>
<evidence type="ECO:0000313" key="2">
    <source>
        <dbReference type="Proteomes" id="UP000026922"/>
    </source>
</evidence>
<sequence length="68" mass="7814">MAKALLIDDQSLCRNLSHIWKAITYIKVSDICAYVLEARRCTPIIFHLKTAARPEKTDPAKQKAFIQR</sequence>
<dbReference type="AlphaFoldDB" id="A0A061JG35"/>
<gene>
    <name evidence="1" type="ORF">K737_300837</name>
</gene>
<comment type="caution">
    <text evidence="1">The sequence shown here is derived from an EMBL/GenBank/DDBJ whole genome shotgun (WGS) entry which is preliminary data.</text>
</comment>
<keyword evidence="2" id="KW-1185">Reference proteome</keyword>
<proteinExistence type="predicted"/>
<organism evidence="1 2">
    <name type="scientific">Holospora undulata HU1</name>
    <dbReference type="NCBI Taxonomy" id="1321371"/>
    <lineage>
        <taxon>Bacteria</taxon>
        <taxon>Pseudomonadati</taxon>
        <taxon>Pseudomonadota</taxon>
        <taxon>Alphaproteobacteria</taxon>
        <taxon>Holosporales</taxon>
        <taxon>Holosporaceae</taxon>
        <taxon>Holospora</taxon>
    </lineage>
</organism>